<evidence type="ECO:0000256" key="7">
    <source>
        <dbReference type="ARBA" id="ARBA00037899"/>
    </source>
</evidence>
<protein>
    <recommendedName>
        <fullName evidence="9">glutaryl-CoA dehydrogenase (ETF)</fullName>
        <ecNumber evidence="9">1.3.8.6</ecNumber>
    </recommendedName>
</protein>
<dbReference type="GO" id="GO:0050660">
    <property type="term" value="F:flavin adenine dinucleotide binding"/>
    <property type="evidence" value="ECO:0007669"/>
    <property type="project" value="InterPro"/>
</dbReference>
<dbReference type="InterPro" id="IPR052033">
    <property type="entry name" value="Glutaryl-CoA_DH_mitochondrial"/>
</dbReference>
<dbReference type="Pfam" id="PF02770">
    <property type="entry name" value="Acyl-CoA_dh_M"/>
    <property type="match status" value="1"/>
</dbReference>
<reference evidence="15 16" key="1">
    <citation type="submission" date="2019-09" db="EMBL/GenBank/DDBJ databases">
        <title>YIM 132180 draft genome.</title>
        <authorList>
            <person name="Zhang K."/>
        </authorList>
    </citation>
    <scope>NUCLEOTIDE SEQUENCE [LARGE SCALE GENOMIC DNA]</scope>
    <source>
        <strain evidence="15 16">YIM 132180</strain>
    </source>
</reference>
<dbReference type="SUPFAM" id="SSF56645">
    <property type="entry name" value="Acyl-CoA dehydrogenase NM domain-like"/>
    <property type="match status" value="1"/>
</dbReference>
<dbReference type="InterPro" id="IPR046373">
    <property type="entry name" value="Acyl-CoA_Oxase/DH_mid-dom_sf"/>
</dbReference>
<evidence type="ECO:0000259" key="14">
    <source>
        <dbReference type="Pfam" id="PF02771"/>
    </source>
</evidence>
<proteinExistence type="inferred from homology"/>
<dbReference type="SUPFAM" id="SSF47203">
    <property type="entry name" value="Acyl-CoA dehydrogenase C-terminal domain-like"/>
    <property type="match status" value="1"/>
</dbReference>
<comment type="cofactor">
    <cofactor evidence="1 11">
        <name>FAD</name>
        <dbReference type="ChEBI" id="CHEBI:57692"/>
    </cofactor>
</comment>
<dbReference type="InterPro" id="IPR009075">
    <property type="entry name" value="AcylCo_DH/oxidase_C"/>
</dbReference>
<dbReference type="PROSITE" id="PS00072">
    <property type="entry name" value="ACYL_COA_DH_1"/>
    <property type="match status" value="1"/>
</dbReference>
<dbReference type="Proteomes" id="UP000432089">
    <property type="component" value="Unassembled WGS sequence"/>
</dbReference>
<evidence type="ECO:0000256" key="6">
    <source>
        <dbReference type="ARBA" id="ARBA00023002"/>
    </source>
</evidence>
<gene>
    <name evidence="15" type="ORF">F6X38_16235</name>
</gene>
<dbReference type="RefSeq" id="WP_150971425.1">
    <property type="nucleotide sequence ID" value="NZ_VZDO01000014.1"/>
</dbReference>
<dbReference type="FunFam" id="1.10.540.10:FF:000026">
    <property type="entry name" value="Acyl-CoA dehydrogenase medium chain"/>
    <property type="match status" value="1"/>
</dbReference>
<name>A0A7V7TVB4_9HYPH</name>
<evidence type="ECO:0000256" key="2">
    <source>
        <dbReference type="ARBA" id="ARBA00009347"/>
    </source>
</evidence>
<dbReference type="FunFam" id="2.40.110.10:FF:000008">
    <property type="entry name" value="Glutaryl-CoA dehydrogenase, mitochondrial"/>
    <property type="match status" value="1"/>
</dbReference>
<comment type="caution">
    <text evidence="15">The sequence shown here is derived from an EMBL/GenBank/DDBJ whole genome shotgun (WGS) entry which is preliminary data.</text>
</comment>
<dbReference type="EC" id="1.3.8.6" evidence="9"/>
<dbReference type="GO" id="GO:0033539">
    <property type="term" value="P:fatty acid beta-oxidation using acyl-CoA dehydrogenase"/>
    <property type="evidence" value="ECO:0007669"/>
    <property type="project" value="TreeGrafter"/>
</dbReference>
<dbReference type="PANTHER" id="PTHR42807:SF1">
    <property type="entry name" value="GLUTARYL-COA DEHYDROGENASE, MITOCHONDRIAL"/>
    <property type="match status" value="1"/>
</dbReference>
<dbReference type="GO" id="GO:0046949">
    <property type="term" value="P:fatty-acyl-CoA biosynthetic process"/>
    <property type="evidence" value="ECO:0007669"/>
    <property type="project" value="TreeGrafter"/>
</dbReference>
<comment type="pathway">
    <text evidence="7">Amino-acid metabolism; lysine degradation.</text>
</comment>
<comment type="similarity">
    <text evidence="2 11">Belongs to the acyl-CoA dehydrogenase family.</text>
</comment>
<feature type="domain" description="Acyl-CoA dehydrogenase/oxidase C-terminal" evidence="12">
    <location>
        <begin position="266"/>
        <end position="405"/>
    </location>
</feature>
<keyword evidence="5" id="KW-0809">Transit peptide</keyword>
<feature type="domain" description="Acyl-CoA dehydrogenase/oxidase N-terminal" evidence="14">
    <location>
        <begin position="38"/>
        <end position="150"/>
    </location>
</feature>
<comment type="pathway">
    <text evidence="8">Amino-acid metabolism; tryptophan metabolism.</text>
</comment>
<evidence type="ECO:0000259" key="13">
    <source>
        <dbReference type="Pfam" id="PF02770"/>
    </source>
</evidence>
<evidence type="ECO:0000259" key="12">
    <source>
        <dbReference type="Pfam" id="PF00441"/>
    </source>
</evidence>
<dbReference type="GO" id="GO:0004361">
    <property type="term" value="F:glutaryl-CoA dehydrogenase activity"/>
    <property type="evidence" value="ECO:0007669"/>
    <property type="project" value="UniProtKB-EC"/>
</dbReference>
<sequence length="413" mass="45025">MSHALAEAEAVSDGARPRVAKPNTLVWNDPFLLDDQLSEEERMIRDSAAAFAEAELLPRVQDAYLNETTDPNLFRRMGEAGLLGVTLPEEYGAAGASYVAYGLVAREVERIDSGYRSMMSVQSSLVIYPIFTYGSDEQRRKYLPGLVSGELIGCFGLTEPDAGSDPGGMKTRAERIAGGYRLRGAKTWISNSPIADVFVVWAKSEAHDGKIRGFVLEKGMKGLSAPKIGGKLSLRASVTGEIVMDGVEVGEDALLPDASGLAGPFGCLNRARYGISWGVLGAAEDCWFRARQYGLDRQQFGRPLAGTQLFQKKLADMQTEIALGLQASLRVGRLMDEHRFAPEMISLVKRNNCGKALDIARTARDMHGGNGIQIEYHVIRHAQNLETVNTYEGTHDVHALILGRAQTGIQAFF</sequence>
<dbReference type="AlphaFoldDB" id="A0A7V7TVB4"/>
<organism evidence="15 16">
    <name type="scientific">Plantimonas leprariae</name>
    <dbReference type="NCBI Taxonomy" id="2615207"/>
    <lineage>
        <taxon>Bacteria</taxon>
        <taxon>Pseudomonadati</taxon>
        <taxon>Pseudomonadota</taxon>
        <taxon>Alphaproteobacteria</taxon>
        <taxon>Hyphomicrobiales</taxon>
        <taxon>Aurantimonadaceae</taxon>
        <taxon>Plantimonas</taxon>
    </lineage>
</organism>
<dbReference type="Gene3D" id="1.10.540.10">
    <property type="entry name" value="Acyl-CoA dehydrogenase/oxidase, N-terminal domain"/>
    <property type="match status" value="1"/>
</dbReference>
<evidence type="ECO:0000256" key="1">
    <source>
        <dbReference type="ARBA" id="ARBA00001974"/>
    </source>
</evidence>
<dbReference type="Gene3D" id="1.20.140.10">
    <property type="entry name" value="Butyryl-CoA Dehydrogenase, subunit A, domain 3"/>
    <property type="match status" value="1"/>
</dbReference>
<evidence type="ECO:0000256" key="9">
    <source>
        <dbReference type="ARBA" id="ARBA00039033"/>
    </source>
</evidence>
<dbReference type="InterPro" id="IPR009100">
    <property type="entry name" value="AcylCoA_DH/oxidase_NM_dom_sf"/>
</dbReference>
<keyword evidence="4 11" id="KW-0274">FAD</keyword>
<dbReference type="InterPro" id="IPR013786">
    <property type="entry name" value="AcylCoA_DH/ox_N"/>
</dbReference>
<keyword evidence="16" id="KW-1185">Reference proteome</keyword>
<dbReference type="EMBL" id="VZDO01000014">
    <property type="protein sequence ID" value="KAB0677980.1"/>
    <property type="molecule type" value="Genomic_DNA"/>
</dbReference>
<dbReference type="FunFam" id="1.20.140.10:FF:000006">
    <property type="entry name" value="Glutaryl-CoA dehydrogenase, mitochondrial"/>
    <property type="match status" value="1"/>
</dbReference>
<dbReference type="Gene3D" id="2.40.110.10">
    <property type="entry name" value="Butyryl-CoA Dehydrogenase, subunit A, domain 2"/>
    <property type="match status" value="1"/>
</dbReference>
<dbReference type="PANTHER" id="PTHR42807">
    <property type="entry name" value="GLUTARYL-COA DEHYDROGENASE, MITOCHONDRIAL"/>
    <property type="match status" value="1"/>
</dbReference>
<dbReference type="InterPro" id="IPR006089">
    <property type="entry name" value="Acyl-CoA_DH_CS"/>
</dbReference>
<dbReference type="InterPro" id="IPR037069">
    <property type="entry name" value="AcylCoA_DH/ox_N_sf"/>
</dbReference>
<dbReference type="Pfam" id="PF00441">
    <property type="entry name" value="Acyl-CoA_dh_1"/>
    <property type="match status" value="1"/>
</dbReference>
<comment type="catalytic activity">
    <reaction evidence="10">
        <text>glutaryl-CoA + oxidized [electron-transfer flavoprotein] + 2 H(+) = (2E)-butenoyl-CoA + reduced [electron-transfer flavoprotein] + CO2</text>
        <dbReference type="Rhea" id="RHEA:13389"/>
        <dbReference type="Rhea" id="RHEA-COMP:10685"/>
        <dbReference type="Rhea" id="RHEA-COMP:10686"/>
        <dbReference type="ChEBI" id="CHEBI:15378"/>
        <dbReference type="ChEBI" id="CHEBI:16526"/>
        <dbReference type="ChEBI" id="CHEBI:57332"/>
        <dbReference type="ChEBI" id="CHEBI:57378"/>
        <dbReference type="ChEBI" id="CHEBI:57692"/>
        <dbReference type="ChEBI" id="CHEBI:58307"/>
        <dbReference type="EC" id="1.3.8.6"/>
    </reaction>
</comment>
<evidence type="ECO:0000256" key="11">
    <source>
        <dbReference type="RuleBase" id="RU362125"/>
    </source>
</evidence>
<evidence type="ECO:0000256" key="3">
    <source>
        <dbReference type="ARBA" id="ARBA00022630"/>
    </source>
</evidence>
<dbReference type="CDD" id="cd01151">
    <property type="entry name" value="GCD"/>
    <property type="match status" value="1"/>
</dbReference>
<keyword evidence="6 11" id="KW-0560">Oxidoreductase</keyword>
<dbReference type="InterPro" id="IPR036250">
    <property type="entry name" value="AcylCo_DH-like_C"/>
</dbReference>
<dbReference type="InterPro" id="IPR006091">
    <property type="entry name" value="Acyl-CoA_Oxase/DH_mid-dom"/>
</dbReference>
<evidence type="ECO:0000313" key="16">
    <source>
        <dbReference type="Proteomes" id="UP000432089"/>
    </source>
</evidence>
<dbReference type="Pfam" id="PF02771">
    <property type="entry name" value="Acyl-CoA_dh_N"/>
    <property type="match status" value="1"/>
</dbReference>
<evidence type="ECO:0000256" key="10">
    <source>
        <dbReference type="ARBA" id="ARBA00049493"/>
    </source>
</evidence>
<feature type="domain" description="Acyl-CoA oxidase/dehydrogenase middle" evidence="13">
    <location>
        <begin position="154"/>
        <end position="247"/>
    </location>
</feature>
<evidence type="ECO:0000256" key="5">
    <source>
        <dbReference type="ARBA" id="ARBA00022946"/>
    </source>
</evidence>
<keyword evidence="3 11" id="KW-0285">Flavoprotein</keyword>
<dbReference type="PROSITE" id="PS00073">
    <property type="entry name" value="ACYL_COA_DH_2"/>
    <property type="match status" value="1"/>
</dbReference>
<dbReference type="GO" id="GO:0000062">
    <property type="term" value="F:fatty-acyl-CoA binding"/>
    <property type="evidence" value="ECO:0007669"/>
    <property type="project" value="TreeGrafter"/>
</dbReference>
<accession>A0A7V7TVB4</accession>
<evidence type="ECO:0000256" key="8">
    <source>
        <dbReference type="ARBA" id="ARBA00037927"/>
    </source>
</evidence>
<evidence type="ECO:0000313" key="15">
    <source>
        <dbReference type="EMBL" id="KAB0677980.1"/>
    </source>
</evidence>
<evidence type="ECO:0000256" key="4">
    <source>
        <dbReference type="ARBA" id="ARBA00022827"/>
    </source>
</evidence>